<keyword evidence="2" id="KW-1185">Reference proteome</keyword>
<gene>
    <name evidence="1" type="ORF">BO79DRAFT_265086</name>
</gene>
<reference evidence="1" key="1">
    <citation type="submission" date="2018-02" db="EMBL/GenBank/DDBJ databases">
        <title>The genomes of Aspergillus section Nigri reveals drivers in fungal speciation.</title>
        <authorList>
            <consortium name="DOE Joint Genome Institute"/>
            <person name="Vesth T.C."/>
            <person name="Nybo J."/>
            <person name="Theobald S."/>
            <person name="Brandl J."/>
            <person name="Frisvad J.C."/>
            <person name="Nielsen K.F."/>
            <person name="Lyhne E.K."/>
            <person name="Kogle M.E."/>
            <person name="Kuo A."/>
            <person name="Riley R."/>
            <person name="Clum A."/>
            <person name="Nolan M."/>
            <person name="Lipzen A."/>
            <person name="Salamov A."/>
            <person name="Henrissat B."/>
            <person name="Wiebenga A."/>
            <person name="De vries R.P."/>
            <person name="Grigoriev I.V."/>
            <person name="Mortensen U.H."/>
            <person name="Andersen M.R."/>
            <person name="Baker S.E."/>
        </authorList>
    </citation>
    <scope>NUCLEOTIDE SEQUENCE</scope>
    <source>
        <strain evidence="1">CBS 115574</strain>
    </source>
</reference>
<dbReference type="Proteomes" id="UP000249748">
    <property type="component" value="Unassembled WGS sequence"/>
</dbReference>
<name>A0ACD1IDV2_9EURO</name>
<accession>A0ACD1IDV2</accession>
<sequence length="125" mass="13245">MSLSNRAGLEDLMLFDAGAGAGVLSCEGPAALQSETSKSDKNGVHYPHVVGKGGTPDSVSVPELQSIRREPWNNFCRQYGNPPLLAGSFSTSHRPLVSTSVQLNIVKRPTWANAPAQPHPGSLQP</sequence>
<proteinExistence type="predicted"/>
<evidence type="ECO:0000313" key="2">
    <source>
        <dbReference type="Proteomes" id="UP000249748"/>
    </source>
</evidence>
<evidence type="ECO:0000313" key="1">
    <source>
        <dbReference type="EMBL" id="RAK88777.1"/>
    </source>
</evidence>
<organism evidence="1 2">
    <name type="scientific">Aspergillus costaricaensis CBS 115574</name>
    <dbReference type="NCBI Taxonomy" id="1448317"/>
    <lineage>
        <taxon>Eukaryota</taxon>
        <taxon>Fungi</taxon>
        <taxon>Dikarya</taxon>
        <taxon>Ascomycota</taxon>
        <taxon>Pezizomycotina</taxon>
        <taxon>Eurotiomycetes</taxon>
        <taxon>Eurotiomycetidae</taxon>
        <taxon>Eurotiales</taxon>
        <taxon>Aspergillaceae</taxon>
        <taxon>Aspergillus</taxon>
        <taxon>Aspergillus subgen. Circumdati</taxon>
    </lineage>
</organism>
<dbReference type="EMBL" id="KZ824549">
    <property type="protein sequence ID" value="RAK88777.1"/>
    <property type="molecule type" value="Genomic_DNA"/>
</dbReference>
<protein>
    <submittedName>
        <fullName evidence="1">Uncharacterized protein</fullName>
    </submittedName>
</protein>